<keyword evidence="4" id="KW-1185">Reference proteome</keyword>
<dbReference type="InterPro" id="IPR013783">
    <property type="entry name" value="Ig-like_fold"/>
</dbReference>
<sequence length="414" mass="45641">SGELIYDVHVYPKNIVTDSELDKTVNGGKGYSIKAGEDFQWEATTKLPDGLYSKITEDMTIINMHDPVTGLPIADLDITASPANPYNLYADYFFVHDELAQELHLDGVKVQFYNPDTKVWDTMTLNNEYEVYKNGSATKETADPITDGVTGKTDIRVELTQAGMKKIEELTPERYSQIRVTYETHTEKDFNGIITNKYDTGYLIPGQKPKTDKSEDNPEYYDGGFNIKKVTENGSTVLEGAEFHIALTKADAEAEIFLADDGVAYPKGTTGVTFLTAKSDASGLAKFDGLKLDWFTDTDSDGKQDPKNPAEATWDKIYDKNIDTGIHKKYWVVETKSPAGYELLKTPQEVTVTLDTHKDDGSGVVIPELTVENKSKTNLPFTGGTGTMLLIIIAIGAITIGTAAIAIDKKRRAV</sequence>
<evidence type="ECO:0000259" key="2">
    <source>
        <dbReference type="Pfam" id="PF17802"/>
    </source>
</evidence>
<accession>A0ABU3F630</accession>
<keyword evidence="1" id="KW-0812">Transmembrane</keyword>
<dbReference type="NCBIfam" id="NF033902">
    <property type="entry name" value="iso_D2_wall_anc"/>
    <property type="match status" value="1"/>
</dbReference>
<dbReference type="InterPro" id="IPR041033">
    <property type="entry name" value="SpaA_PFL_dom_1"/>
</dbReference>
<feature type="domain" description="SpaA-like prealbumin fold" evidence="2">
    <location>
        <begin position="321"/>
        <end position="355"/>
    </location>
</feature>
<dbReference type="Gene3D" id="2.60.40.10">
    <property type="entry name" value="Immunoglobulins"/>
    <property type="match status" value="1"/>
</dbReference>
<evidence type="ECO:0000313" key="4">
    <source>
        <dbReference type="Proteomes" id="UP001252875"/>
    </source>
</evidence>
<feature type="transmembrane region" description="Helical" evidence="1">
    <location>
        <begin position="388"/>
        <end position="407"/>
    </location>
</feature>
<feature type="non-terminal residue" evidence="3">
    <location>
        <position position="1"/>
    </location>
</feature>
<keyword evidence="1" id="KW-0472">Membrane</keyword>
<evidence type="ECO:0000313" key="3">
    <source>
        <dbReference type="EMBL" id="MDT2602589.1"/>
    </source>
</evidence>
<comment type="caution">
    <text evidence="3">The sequence shown here is derived from an EMBL/GenBank/DDBJ whole genome shotgun (WGS) entry which is preliminary data.</text>
</comment>
<dbReference type="Gene3D" id="2.60.40.740">
    <property type="match status" value="1"/>
</dbReference>
<name>A0ABU3F630_9ENTE</name>
<dbReference type="EMBL" id="JARPYI010000025">
    <property type="protein sequence ID" value="MDT2602589.1"/>
    <property type="molecule type" value="Genomic_DNA"/>
</dbReference>
<keyword evidence="1" id="KW-1133">Transmembrane helix</keyword>
<dbReference type="InterPro" id="IPR048052">
    <property type="entry name" value="FM1-like"/>
</dbReference>
<protein>
    <submittedName>
        <fullName evidence="3">SpaH/EbpB family LPXTG-anchored major pilin</fullName>
    </submittedName>
</protein>
<reference evidence="3 4" key="1">
    <citation type="submission" date="2023-03" db="EMBL/GenBank/DDBJ databases">
        <authorList>
            <person name="Shen W."/>
            <person name="Cai J."/>
        </authorList>
    </citation>
    <scope>NUCLEOTIDE SEQUENCE [LARGE SCALE GENOMIC DNA]</scope>
    <source>
        <strain evidence="3 4">D6-4</strain>
    </source>
</reference>
<dbReference type="RefSeq" id="WP_311823732.1">
    <property type="nucleotide sequence ID" value="NZ_JARPYF010000026.1"/>
</dbReference>
<gene>
    <name evidence="3" type="ORF">P7D85_22730</name>
</gene>
<dbReference type="Pfam" id="PF17802">
    <property type="entry name" value="SpaA"/>
    <property type="match status" value="1"/>
</dbReference>
<proteinExistence type="predicted"/>
<organism evidence="3 4">
    <name type="scientific">Enterococcus hulanensis</name>
    <dbReference type="NCBI Taxonomy" id="2559929"/>
    <lineage>
        <taxon>Bacteria</taxon>
        <taxon>Bacillati</taxon>
        <taxon>Bacillota</taxon>
        <taxon>Bacilli</taxon>
        <taxon>Lactobacillales</taxon>
        <taxon>Enterococcaceae</taxon>
        <taxon>Enterococcus</taxon>
    </lineage>
</organism>
<evidence type="ECO:0000256" key="1">
    <source>
        <dbReference type="SAM" id="Phobius"/>
    </source>
</evidence>
<dbReference type="Proteomes" id="UP001252875">
    <property type="component" value="Unassembled WGS sequence"/>
</dbReference>